<dbReference type="PIRSF" id="PIRSF018968">
    <property type="entry name" value="ABC_permease_BceB"/>
    <property type="match status" value="1"/>
</dbReference>
<dbReference type="InterPro" id="IPR003838">
    <property type="entry name" value="ABC3_permease_C"/>
</dbReference>
<keyword evidence="2 6" id="KW-1003">Cell membrane</keyword>
<sequence length="654" mass="74306">MSLLDLTIRNVKRNFRLYSIYLFSMITGVIIQFTFSSLMYNKDIMDALQNRDNFQTGVAIASVVVFLFIIFFILYANSFFMRQRKKEFGMYLLYGLDEKQITRMVFYETLFISAISLVAGVLLGGLLSKFFGMLLMNLMQYDQAISLNFPIQSIASTAGVFFLLAIIISVQSYMMVNRVQLTELFHAKQKMEKPIRTSAVMAIIALLLLGMAFGLISSGKGSVFWQEYATSSMIAVAIGIIAGTYLFFRQFAGWLLQRISRRKTYHEGNTVLWTSSLRFQIRGNTLNLTFISLFSAAIMMLLCFVTINYKVQFEAVGRNLPNDMAFHSLDNATNGEIDDLIKSSDHGVRYHLKQEVLIASPLTDMNVAFDNPEYFTPDIQLVSEQTYNELIALRGHDQSVKLQGNEGVILSQGSDFPMPFAPGEQPGFTVKTDTETTFKLVEKKDYAYLGWASDPVASMLIKPAVFVISNEAYQSLQEHANKKSFEIYGLQDAKNAEELSKQVHAIVTQTPGAYYSSFADVYSKQIESSSLMLFASGFLALIAIFALASVIYFKQLREATDERLQYAILRKIGVENREMKSVIRKQLLFVFLPPLVLGVLHSWFIIKYYILDSVKDFPELTGMVWGIMGVYFLIYLLFYVSSTNIYYKIVNENH</sequence>
<evidence type="ECO:0000256" key="2">
    <source>
        <dbReference type="ARBA" id="ARBA00022475"/>
    </source>
</evidence>
<organism evidence="8 9">
    <name type="scientific">Paenibacillus eucommiae</name>
    <dbReference type="NCBI Taxonomy" id="1355755"/>
    <lineage>
        <taxon>Bacteria</taxon>
        <taxon>Bacillati</taxon>
        <taxon>Bacillota</taxon>
        <taxon>Bacilli</taxon>
        <taxon>Bacillales</taxon>
        <taxon>Paenibacillaceae</taxon>
        <taxon>Paenibacillus</taxon>
    </lineage>
</organism>
<evidence type="ECO:0000256" key="3">
    <source>
        <dbReference type="ARBA" id="ARBA00022692"/>
    </source>
</evidence>
<feature type="transmembrane region" description="Helical" evidence="6">
    <location>
        <begin position="286"/>
        <end position="309"/>
    </location>
</feature>
<keyword evidence="4 6" id="KW-1133">Transmembrane helix</keyword>
<dbReference type="InterPro" id="IPR052536">
    <property type="entry name" value="ABC-4_Integral_Memb_Prot"/>
</dbReference>
<evidence type="ECO:0000259" key="7">
    <source>
        <dbReference type="Pfam" id="PF02687"/>
    </source>
</evidence>
<comment type="similarity">
    <text evidence="6">Belongs to the ABC-4 integral membrane protein family.</text>
</comment>
<comment type="subcellular location">
    <subcellularLocation>
        <location evidence="1 6">Cell membrane</location>
        <topology evidence="1 6">Multi-pass membrane protein</topology>
    </subcellularLocation>
</comment>
<keyword evidence="6" id="KW-0813">Transport</keyword>
<dbReference type="Pfam" id="PF02687">
    <property type="entry name" value="FtsX"/>
    <property type="match status" value="2"/>
</dbReference>
<keyword evidence="3 6" id="KW-0812">Transmembrane</keyword>
<feature type="domain" description="ABC3 transporter permease C-terminal" evidence="7">
    <location>
        <begin position="538"/>
        <end position="643"/>
    </location>
</feature>
<accession>A0ABS4IVJ1</accession>
<feature type="transmembrane region" description="Helical" evidence="6">
    <location>
        <begin position="531"/>
        <end position="553"/>
    </location>
</feature>
<dbReference type="InterPro" id="IPR027022">
    <property type="entry name" value="ABC_permease_BceB-typ"/>
</dbReference>
<evidence type="ECO:0000256" key="5">
    <source>
        <dbReference type="ARBA" id="ARBA00023136"/>
    </source>
</evidence>
<evidence type="ECO:0000256" key="4">
    <source>
        <dbReference type="ARBA" id="ARBA00022989"/>
    </source>
</evidence>
<dbReference type="PANTHER" id="PTHR46795:SF3">
    <property type="entry name" value="ABC TRANSPORTER PERMEASE"/>
    <property type="match status" value="1"/>
</dbReference>
<feature type="transmembrane region" description="Helical" evidence="6">
    <location>
        <begin position="228"/>
        <end position="248"/>
    </location>
</feature>
<evidence type="ECO:0000256" key="6">
    <source>
        <dbReference type="PIRNR" id="PIRNR018968"/>
    </source>
</evidence>
<dbReference type="Proteomes" id="UP001519287">
    <property type="component" value="Unassembled WGS sequence"/>
</dbReference>
<feature type="transmembrane region" description="Helical" evidence="6">
    <location>
        <begin position="20"/>
        <end position="40"/>
    </location>
</feature>
<keyword evidence="5 6" id="KW-0472">Membrane</keyword>
<feature type="transmembrane region" description="Helical" evidence="6">
    <location>
        <begin position="587"/>
        <end position="610"/>
    </location>
</feature>
<feature type="transmembrane region" description="Helical" evidence="6">
    <location>
        <begin position="622"/>
        <end position="640"/>
    </location>
</feature>
<reference evidence="8 9" key="1">
    <citation type="submission" date="2021-03" db="EMBL/GenBank/DDBJ databases">
        <title>Genomic Encyclopedia of Type Strains, Phase IV (KMG-IV): sequencing the most valuable type-strain genomes for metagenomic binning, comparative biology and taxonomic classification.</title>
        <authorList>
            <person name="Goeker M."/>
        </authorList>
    </citation>
    <scope>NUCLEOTIDE SEQUENCE [LARGE SCALE GENOMIC DNA]</scope>
    <source>
        <strain evidence="8 9">DSM 26048</strain>
    </source>
</reference>
<evidence type="ECO:0000313" key="8">
    <source>
        <dbReference type="EMBL" id="MBP1991599.1"/>
    </source>
</evidence>
<protein>
    <submittedName>
        <fullName evidence="8">ABC transport system permease protein</fullName>
    </submittedName>
</protein>
<feature type="transmembrane region" description="Helical" evidence="6">
    <location>
        <begin position="197"/>
        <end position="216"/>
    </location>
</feature>
<evidence type="ECO:0000256" key="1">
    <source>
        <dbReference type="ARBA" id="ARBA00004651"/>
    </source>
</evidence>
<proteinExistence type="inferred from homology"/>
<feature type="transmembrane region" description="Helical" evidence="6">
    <location>
        <begin position="151"/>
        <end position="176"/>
    </location>
</feature>
<dbReference type="EMBL" id="JAGGLB010000009">
    <property type="protein sequence ID" value="MBP1991599.1"/>
    <property type="molecule type" value="Genomic_DNA"/>
</dbReference>
<feature type="transmembrane region" description="Helical" evidence="6">
    <location>
        <begin position="109"/>
        <end position="131"/>
    </location>
</feature>
<feature type="domain" description="ABC3 transporter permease C-terminal" evidence="7">
    <location>
        <begin position="60"/>
        <end position="178"/>
    </location>
</feature>
<dbReference type="RefSeq" id="WP_209972326.1">
    <property type="nucleotide sequence ID" value="NZ_JAGGLB010000009.1"/>
</dbReference>
<dbReference type="PANTHER" id="PTHR46795">
    <property type="entry name" value="ABC TRANSPORTER PERMEASE-RELATED-RELATED"/>
    <property type="match status" value="1"/>
</dbReference>
<keyword evidence="9" id="KW-1185">Reference proteome</keyword>
<gene>
    <name evidence="8" type="ORF">J2Z66_003206</name>
</gene>
<evidence type="ECO:0000313" key="9">
    <source>
        <dbReference type="Proteomes" id="UP001519287"/>
    </source>
</evidence>
<feature type="transmembrane region" description="Helical" evidence="6">
    <location>
        <begin position="60"/>
        <end position="80"/>
    </location>
</feature>
<comment type="caution">
    <text evidence="8">The sequence shown here is derived from an EMBL/GenBank/DDBJ whole genome shotgun (WGS) entry which is preliminary data.</text>
</comment>
<name>A0ABS4IVJ1_9BACL</name>